<protein>
    <submittedName>
        <fullName evidence="1">Uncharacterized protein</fullName>
    </submittedName>
</protein>
<evidence type="ECO:0000313" key="1">
    <source>
        <dbReference type="EMBL" id="KKM13934.1"/>
    </source>
</evidence>
<reference evidence="1" key="1">
    <citation type="journal article" date="2015" name="Nature">
        <title>Complex archaea that bridge the gap between prokaryotes and eukaryotes.</title>
        <authorList>
            <person name="Spang A."/>
            <person name="Saw J.H."/>
            <person name="Jorgensen S.L."/>
            <person name="Zaremba-Niedzwiedzka K."/>
            <person name="Martijn J."/>
            <person name="Lind A.E."/>
            <person name="van Eijk R."/>
            <person name="Schleper C."/>
            <person name="Guy L."/>
            <person name="Ettema T.J."/>
        </authorList>
    </citation>
    <scope>NUCLEOTIDE SEQUENCE</scope>
</reference>
<sequence length="113" mass="12464">MSKKLVDGVWVVVCDWADENGKACNLGVFEEPKMFVDPDGGRNPETHFQCGIHHGVIKQEDDPAFQLPEGHKLQDSTFVKDGVRPGEDVSVKLDGFKPDLEGGVWDGTKPTKE</sequence>
<accession>A0A0F9I2N8</accession>
<organism evidence="1">
    <name type="scientific">marine sediment metagenome</name>
    <dbReference type="NCBI Taxonomy" id="412755"/>
    <lineage>
        <taxon>unclassified sequences</taxon>
        <taxon>metagenomes</taxon>
        <taxon>ecological metagenomes</taxon>
    </lineage>
</organism>
<name>A0A0F9I2N8_9ZZZZ</name>
<dbReference type="EMBL" id="LAZR01015262">
    <property type="protein sequence ID" value="KKM13934.1"/>
    <property type="molecule type" value="Genomic_DNA"/>
</dbReference>
<proteinExistence type="predicted"/>
<gene>
    <name evidence="1" type="ORF">LCGC14_1711190</name>
</gene>
<comment type="caution">
    <text evidence="1">The sequence shown here is derived from an EMBL/GenBank/DDBJ whole genome shotgun (WGS) entry which is preliminary data.</text>
</comment>
<dbReference type="AlphaFoldDB" id="A0A0F9I2N8"/>